<evidence type="ECO:0000313" key="2">
    <source>
        <dbReference type="Proteomes" id="UP000265618"/>
    </source>
</evidence>
<name>A0A9K3D5T8_9EUKA</name>
<sequence length="166" mass="18211">MGELVQDRVLTLSKDGKRFLVESRFLLAFFNEFSSCGSALTDSLSPSDVASSDCTSLVDSRLPSQLANHLSKEVAVGRGLTAFRYFIEAQDIDDLELPASPSLEDKVGYLYGAVRYLCGEFSHLPQPDRNTAEPSDKEIKTVVNALEDRALACVDINDDLTSEPNM</sequence>
<dbReference type="Proteomes" id="UP000265618">
    <property type="component" value="Unassembled WGS sequence"/>
</dbReference>
<gene>
    <name evidence="1" type="ORF">KIPB_012147</name>
</gene>
<dbReference type="AlphaFoldDB" id="A0A9K3D5T8"/>
<keyword evidence="2" id="KW-1185">Reference proteome</keyword>
<proteinExistence type="predicted"/>
<organism evidence="1 2">
    <name type="scientific">Kipferlia bialata</name>
    <dbReference type="NCBI Taxonomy" id="797122"/>
    <lineage>
        <taxon>Eukaryota</taxon>
        <taxon>Metamonada</taxon>
        <taxon>Carpediemonas-like organisms</taxon>
        <taxon>Kipferlia</taxon>
    </lineage>
</organism>
<comment type="caution">
    <text evidence="1">The sequence shown here is derived from an EMBL/GenBank/DDBJ whole genome shotgun (WGS) entry which is preliminary data.</text>
</comment>
<reference evidence="1 2" key="1">
    <citation type="journal article" date="2018" name="PLoS ONE">
        <title>The draft genome of Kipferlia bialata reveals reductive genome evolution in fornicate parasites.</title>
        <authorList>
            <person name="Tanifuji G."/>
            <person name="Takabayashi S."/>
            <person name="Kume K."/>
            <person name="Takagi M."/>
            <person name="Nakayama T."/>
            <person name="Kamikawa R."/>
            <person name="Inagaki Y."/>
            <person name="Hashimoto T."/>
        </authorList>
    </citation>
    <scope>NUCLEOTIDE SEQUENCE [LARGE SCALE GENOMIC DNA]</scope>
    <source>
        <strain evidence="1">NY0173</strain>
    </source>
</reference>
<dbReference type="EMBL" id="BDIP01005252">
    <property type="protein sequence ID" value="GIQ89634.1"/>
    <property type="molecule type" value="Genomic_DNA"/>
</dbReference>
<accession>A0A9K3D5T8</accession>
<protein>
    <submittedName>
        <fullName evidence="1">Uncharacterized protein</fullName>
    </submittedName>
</protein>
<evidence type="ECO:0000313" key="1">
    <source>
        <dbReference type="EMBL" id="GIQ89634.1"/>
    </source>
</evidence>